<comment type="caution">
    <text evidence="1">The sequence shown here is derived from an EMBL/GenBank/DDBJ whole genome shotgun (WGS) entry which is preliminary data.</text>
</comment>
<keyword evidence="2" id="KW-1185">Reference proteome</keyword>
<dbReference type="Proteomes" id="UP000197446">
    <property type="component" value="Unassembled WGS sequence"/>
</dbReference>
<dbReference type="AlphaFoldDB" id="A0A254N6B7"/>
<gene>
    <name evidence="1" type="ORF">CDO81_17135</name>
</gene>
<evidence type="ECO:0000313" key="2">
    <source>
        <dbReference type="Proteomes" id="UP000197446"/>
    </source>
</evidence>
<protein>
    <submittedName>
        <fullName evidence="1">Uncharacterized protein</fullName>
    </submittedName>
</protein>
<evidence type="ECO:0000313" key="1">
    <source>
        <dbReference type="EMBL" id="OWR03280.1"/>
    </source>
</evidence>
<organism evidence="1 2">
    <name type="scientific">Roseateles puraquae</name>
    <dbReference type="NCBI Taxonomy" id="431059"/>
    <lineage>
        <taxon>Bacteria</taxon>
        <taxon>Pseudomonadati</taxon>
        <taxon>Pseudomonadota</taxon>
        <taxon>Betaproteobacteria</taxon>
        <taxon>Burkholderiales</taxon>
        <taxon>Sphaerotilaceae</taxon>
        <taxon>Roseateles</taxon>
    </lineage>
</organism>
<dbReference type="OrthoDB" id="8903085at2"/>
<accession>A0A254N6B7</accession>
<name>A0A254N6B7_9BURK</name>
<sequence>MNSGARLHRIYDKLAAQVTDQVMVQTWAEVFDLDKSLPHLEDEVANLVMALRAEIKFARERLDDIGRRALARLPAEVGT</sequence>
<dbReference type="EMBL" id="NISI01000006">
    <property type="protein sequence ID" value="OWR03280.1"/>
    <property type="molecule type" value="Genomic_DNA"/>
</dbReference>
<reference evidence="1 2" key="1">
    <citation type="journal article" date="2007" name="Int. J. Syst. Evol. Microbiol.">
        <title>Description of Pelomonas aquatica sp. nov. and Pelomonas puraquae sp. nov., isolated from industrial and haemodialysis water.</title>
        <authorList>
            <person name="Gomila M."/>
            <person name="Bowien B."/>
            <person name="Falsen E."/>
            <person name="Moore E.R."/>
            <person name="Lalucat J."/>
        </authorList>
    </citation>
    <scope>NUCLEOTIDE SEQUENCE [LARGE SCALE GENOMIC DNA]</scope>
    <source>
        <strain evidence="1 2">CCUG 52769</strain>
    </source>
</reference>
<dbReference type="RefSeq" id="WP_088484432.1">
    <property type="nucleotide sequence ID" value="NZ_NISI01000006.1"/>
</dbReference>
<proteinExistence type="predicted"/>